<dbReference type="InterPro" id="IPR036390">
    <property type="entry name" value="WH_DNA-bd_sf"/>
</dbReference>
<dbReference type="CDD" id="cd07377">
    <property type="entry name" value="WHTH_GntR"/>
    <property type="match status" value="1"/>
</dbReference>
<proteinExistence type="predicted"/>
<evidence type="ECO:0000313" key="6">
    <source>
        <dbReference type="EMBL" id="OZI65126.1"/>
    </source>
</evidence>
<gene>
    <name evidence="6" type="ORF">CAL27_08650</name>
    <name evidence="5" type="ORF">CEG14_21130</name>
</gene>
<dbReference type="Pfam" id="PF07729">
    <property type="entry name" value="FCD"/>
    <property type="match status" value="1"/>
</dbReference>
<dbReference type="PROSITE" id="PS50949">
    <property type="entry name" value="HTH_GNTR"/>
    <property type="match status" value="1"/>
</dbReference>
<evidence type="ECO:0000256" key="2">
    <source>
        <dbReference type="ARBA" id="ARBA00023125"/>
    </source>
</evidence>
<evidence type="ECO:0000256" key="3">
    <source>
        <dbReference type="ARBA" id="ARBA00023163"/>
    </source>
</evidence>
<dbReference type="Proteomes" id="UP000216354">
    <property type="component" value="Unassembled WGS sequence"/>
</dbReference>
<comment type="caution">
    <text evidence="5">The sequence shown here is derived from an EMBL/GenBank/DDBJ whole genome shotgun (WGS) entry which is preliminary data.</text>
</comment>
<dbReference type="RefSeq" id="WP_094828375.1">
    <property type="nucleotide sequence ID" value="NZ_NEVL01000005.1"/>
</dbReference>
<evidence type="ECO:0000313" key="5">
    <source>
        <dbReference type="EMBL" id="OZI29136.1"/>
    </source>
</evidence>
<dbReference type="InterPro" id="IPR036388">
    <property type="entry name" value="WH-like_DNA-bd_sf"/>
</dbReference>
<evidence type="ECO:0000313" key="8">
    <source>
        <dbReference type="Proteomes" id="UP000217005"/>
    </source>
</evidence>
<sequence length="227" mass="25698">MTSPPLKKSVADKKQALPHRIRDQLRYEILTGALPAGTPLKQDSLATRFQASRIPVREALRQLETEGLVTYHLNRGAVVMQMDVAQICELLDIRIALECYAVRIAVPNMGEPDFAELEAILKAYDDSDSVQQWAELNRRFHMALCMPANNQRLRRLIEEYGLNTDRYTHELMSKATGKTRPQQDHYAILQACRDQDGQRAAQLLEAHILETRKNLVAMQRHGGAALG</sequence>
<name>A0A261RVM2_9BORD</name>
<dbReference type="OrthoDB" id="9799812at2"/>
<dbReference type="Gene3D" id="1.10.10.10">
    <property type="entry name" value="Winged helix-like DNA-binding domain superfamily/Winged helix DNA-binding domain"/>
    <property type="match status" value="1"/>
</dbReference>
<dbReference type="AlphaFoldDB" id="A0A261RVM2"/>
<accession>A0A261RVM2</accession>
<keyword evidence="7" id="KW-1185">Reference proteome</keyword>
<keyword evidence="2" id="KW-0238">DNA-binding</keyword>
<dbReference type="PANTHER" id="PTHR43537:SF41">
    <property type="entry name" value="TRANSCRIPTIONAL REGULATORY PROTEIN"/>
    <property type="match status" value="1"/>
</dbReference>
<dbReference type="InterPro" id="IPR011711">
    <property type="entry name" value="GntR_C"/>
</dbReference>
<reference evidence="5 8" key="1">
    <citation type="submission" date="2017-05" db="EMBL/GenBank/DDBJ databases">
        <title>Complete and WGS of Bordetella genogroups.</title>
        <authorList>
            <person name="Spilker T."/>
            <person name="LiPuma J."/>
        </authorList>
    </citation>
    <scope>NUCLEOTIDE SEQUENCE [LARGE SCALE GENOMIC DNA]</scope>
    <source>
        <strain evidence="5 8">AU17610</strain>
    </source>
</reference>
<dbReference type="SMART" id="SM00345">
    <property type="entry name" value="HTH_GNTR"/>
    <property type="match status" value="1"/>
</dbReference>
<dbReference type="InterPro" id="IPR008920">
    <property type="entry name" value="TF_FadR/GntR_C"/>
</dbReference>
<reference evidence="6 7" key="2">
    <citation type="submission" date="2017-05" db="EMBL/GenBank/DDBJ databases">
        <title>Complete and WGS of Bordetella genogroups.</title>
        <authorList>
            <person name="Spilker T."/>
            <person name="Lipuma J."/>
        </authorList>
    </citation>
    <scope>NUCLEOTIDE SEQUENCE [LARGE SCALE GENOMIC DNA]</scope>
    <source>
        <strain evidence="6 7">AU9795</strain>
    </source>
</reference>
<dbReference type="Proteomes" id="UP000217005">
    <property type="component" value="Unassembled WGS sequence"/>
</dbReference>
<organism evidence="5 8">
    <name type="scientific">Bordetella genomosp. 1</name>
    <dbReference type="NCBI Taxonomy" id="1395607"/>
    <lineage>
        <taxon>Bacteria</taxon>
        <taxon>Pseudomonadati</taxon>
        <taxon>Pseudomonadota</taxon>
        <taxon>Betaproteobacteria</taxon>
        <taxon>Burkholderiales</taxon>
        <taxon>Alcaligenaceae</taxon>
        <taxon>Bordetella</taxon>
    </lineage>
</organism>
<dbReference type="SUPFAM" id="SSF46785">
    <property type="entry name" value="Winged helix' DNA-binding domain"/>
    <property type="match status" value="1"/>
</dbReference>
<dbReference type="Gene3D" id="1.20.120.530">
    <property type="entry name" value="GntR ligand-binding domain-like"/>
    <property type="match status" value="1"/>
</dbReference>
<feature type="domain" description="HTH gntR-type" evidence="4">
    <location>
        <begin position="15"/>
        <end position="82"/>
    </location>
</feature>
<dbReference type="InterPro" id="IPR000524">
    <property type="entry name" value="Tscrpt_reg_HTH_GntR"/>
</dbReference>
<evidence type="ECO:0000313" key="7">
    <source>
        <dbReference type="Proteomes" id="UP000216354"/>
    </source>
</evidence>
<dbReference type="GO" id="GO:0003700">
    <property type="term" value="F:DNA-binding transcription factor activity"/>
    <property type="evidence" value="ECO:0007669"/>
    <property type="project" value="InterPro"/>
</dbReference>
<dbReference type="Pfam" id="PF00392">
    <property type="entry name" value="GntR"/>
    <property type="match status" value="1"/>
</dbReference>
<dbReference type="PANTHER" id="PTHR43537">
    <property type="entry name" value="TRANSCRIPTIONAL REGULATOR, GNTR FAMILY"/>
    <property type="match status" value="1"/>
</dbReference>
<dbReference type="EMBL" id="NEVL01000005">
    <property type="protein sequence ID" value="OZI29136.1"/>
    <property type="molecule type" value="Genomic_DNA"/>
</dbReference>
<protein>
    <submittedName>
        <fullName evidence="5">GntR family transcriptional regulator</fullName>
    </submittedName>
</protein>
<dbReference type="SUPFAM" id="SSF48008">
    <property type="entry name" value="GntR ligand-binding domain-like"/>
    <property type="match status" value="1"/>
</dbReference>
<dbReference type="GO" id="GO:0003677">
    <property type="term" value="F:DNA binding"/>
    <property type="evidence" value="ECO:0007669"/>
    <property type="project" value="UniProtKB-KW"/>
</dbReference>
<evidence type="ECO:0000256" key="1">
    <source>
        <dbReference type="ARBA" id="ARBA00023015"/>
    </source>
</evidence>
<keyword evidence="1" id="KW-0805">Transcription regulation</keyword>
<dbReference type="EMBL" id="NEVR01000002">
    <property type="protein sequence ID" value="OZI65126.1"/>
    <property type="molecule type" value="Genomic_DNA"/>
</dbReference>
<keyword evidence="3" id="KW-0804">Transcription</keyword>
<evidence type="ECO:0000259" key="4">
    <source>
        <dbReference type="PROSITE" id="PS50949"/>
    </source>
</evidence>
<dbReference type="SMART" id="SM00895">
    <property type="entry name" value="FCD"/>
    <property type="match status" value="1"/>
</dbReference>